<proteinExistence type="predicted"/>
<evidence type="ECO:0000256" key="2">
    <source>
        <dbReference type="ARBA" id="ARBA00022692"/>
    </source>
</evidence>
<keyword evidence="5" id="KW-0333">Golgi apparatus</keyword>
<keyword evidence="4" id="KW-1133">Transmembrane helix</keyword>
<dbReference type="InterPro" id="IPR002495">
    <property type="entry name" value="Glyco_trans_8"/>
</dbReference>
<keyword evidence="7" id="KW-0325">Glycoprotein</keyword>
<dbReference type="GO" id="GO:0000139">
    <property type="term" value="C:Golgi membrane"/>
    <property type="evidence" value="ECO:0007669"/>
    <property type="project" value="UniProtKB-SubCell"/>
</dbReference>
<keyword evidence="6" id="KW-0472">Membrane</keyword>
<name>A0A8S3ZLY8_9EUPU</name>
<feature type="non-terminal residue" evidence="8">
    <location>
        <position position="1"/>
    </location>
</feature>
<keyword evidence="3" id="KW-0735">Signal-anchor</keyword>
<evidence type="ECO:0000256" key="7">
    <source>
        <dbReference type="ARBA" id="ARBA00023180"/>
    </source>
</evidence>
<dbReference type="GO" id="GO:0015020">
    <property type="term" value="F:glucuronosyltransferase activity"/>
    <property type="evidence" value="ECO:0007669"/>
    <property type="project" value="TreeGrafter"/>
</dbReference>
<gene>
    <name evidence="8" type="ORF">CUNI_LOCUS13820</name>
</gene>
<organism evidence="8 9">
    <name type="scientific">Candidula unifasciata</name>
    <dbReference type="NCBI Taxonomy" id="100452"/>
    <lineage>
        <taxon>Eukaryota</taxon>
        <taxon>Metazoa</taxon>
        <taxon>Spiralia</taxon>
        <taxon>Lophotrochozoa</taxon>
        <taxon>Mollusca</taxon>
        <taxon>Gastropoda</taxon>
        <taxon>Heterobranchia</taxon>
        <taxon>Euthyneura</taxon>
        <taxon>Panpulmonata</taxon>
        <taxon>Eupulmonata</taxon>
        <taxon>Stylommatophora</taxon>
        <taxon>Helicina</taxon>
        <taxon>Helicoidea</taxon>
        <taxon>Geomitridae</taxon>
        <taxon>Candidula</taxon>
    </lineage>
</organism>
<comment type="subcellular location">
    <subcellularLocation>
        <location evidence="1">Golgi apparatus membrane</location>
        <topology evidence="1">Single-pass type II membrane protein</topology>
    </subcellularLocation>
</comment>
<evidence type="ECO:0000256" key="3">
    <source>
        <dbReference type="ARBA" id="ARBA00022968"/>
    </source>
</evidence>
<evidence type="ECO:0000256" key="6">
    <source>
        <dbReference type="ARBA" id="ARBA00023136"/>
    </source>
</evidence>
<dbReference type="GO" id="GO:0035269">
    <property type="term" value="P:protein O-linked glycosylation via mannose"/>
    <property type="evidence" value="ECO:0007669"/>
    <property type="project" value="TreeGrafter"/>
</dbReference>
<dbReference type="GO" id="GO:0042285">
    <property type="term" value="F:xylosyltransferase activity"/>
    <property type="evidence" value="ECO:0007669"/>
    <property type="project" value="TreeGrafter"/>
</dbReference>
<accession>A0A8S3ZLY8</accession>
<evidence type="ECO:0008006" key="10">
    <source>
        <dbReference type="Google" id="ProtNLM"/>
    </source>
</evidence>
<dbReference type="AlphaFoldDB" id="A0A8S3ZLY8"/>
<comment type="caution">
    <text evidence="8">The sequence shown here is derived from an EMBL/GenBank/DDBJ whole genome shotgun (WGS) entry which is preliminary data.</text>
</comment>
<evidence type="ECO:0000256" key="5">
    <source>
        <dbReference type="ARBA" id="ARBA00023034"/>
    </source>
</evidence>
<protein>
    <recommendedName>
        <fullName evidence="10">Glycosyltransferase</fullName>
    </recommendedName>
</protein>
<dbReference type="OrthoDB" id="411524at2759"/>
<keyword evidence="2" id="KW-0812">Transmembrane</keyword>
<dbReference type="Pfam" id="PF01501">
    <property type="entry name" value="Glyco_transf_8"/>
    <property type="match status" value="1"/>
</dbReference>
<evidence type="ECO:0000256" key="4">
    <source>
        <dbReference type="ARBA" id="ARBA00022989"/>
    </source>
</evidence>
<dbReference type="FunFam" id="3.90.550.10:FF:000016">
    <property type="entry name" value="LARGE xylosyl- and glucuronyltransferase 2"/>
    <property type="match status" value="1"/>
</dbReference>
<feature type="non-terminal residue" evidence="8">
    <location>
        <position position="278"/>
    </location>
</feature>
<dbReference type="EMBL" id="CAJHNH020003001">
    <property type="protein sequence ID" value="CAG5128262.1"/>
    <property type="molecule type" value="Genomic_DNA"/>
</dbReference>
<dbReference type="InterPro" id="IPR029044">
    <property type="entry name" value="Nucleotide-diphossugar_trans"/>
</dbReference>
<dbReference type="Gene3D" id="3.90.550.10">
    <property type="entry name" value="Spore Coat Polysaccharide Biosynthesis Protein SpsA, Chain A"/>
    <property type="match status" value="1"/>
</dbReference>
<sequence length="278" mass="32675">PDVSWIPNRHYSGVFGLMKLTLPKTLPGHINKVIVLDTDVTFATDIAELWKIFRVLRGKQAIGLVDNQSDWYLGKLWKNHRPWPALGRGFNTGVILLDLKMLREIGWMQMWRLIAEKELMNMLAVSLADQDIFNTVIKQHDYLVYRLPCQWNVQLSMNTQSEQCYSEVSDLKIIHWNSPMKLKVKNKHVEFFRNMYLTFLEYDGNLLRKELLGCSNNTSNQTQEVVLSDHTEDDDCYDFRAERELVHRTHLYYLDYQEAPASDYDVTLVLQLSMDRLQ</sequence>
<dbReference type="PANTHER" id="PTHR12270">
    <property type="entry name" value="GLYCOSYLTRANSFERASE-RELATED"/>
    <property type="match status" value="1"/>
</dbReference>
<dbReference type="PANTHER" id="PTHR12270:SF25">
    <property type="entry name" value="GLYCOSYLTRANSFERASE-LIKE PROTEIN LARGE"/>
    <property type="match status" value="1"/>
</dbReference>
<dbReference type="SUPFAM" id="SSF53448">
    <property type="entry name" value="Nucleotide-diphospho-sugar transferases"/>
    <property type="match status" value="1"/>
</dbReference>
<evidence type="ECO:0000313" key="8">
    <source>
        <dbReference type="EMBL" id="CAG5128262.1"/>
    </source>
</evidence>
<reference evidence="8" key="1">
    <citation type="submission" date="2021-04" db="EMBL/GenBank/DDBJ databases">
        <authorList>
            <consortium name="Molecular Ecology Group"/>
        </authorList>
    </citation>
    <scope>NUCLEOTIDE SEQUENCE</scope>
</reference>
<dbReference type="Proteomes" id="UP000678393">
    <property type="component" value="Unassembled WGS sequence"/>
</dbReference>
<keyword evidence="9" id="KW-1185">Reference proteome</keyword>
<evidence type="ECO:0000256" key="1">
    <source>
        <dbReference type="ARBA" id="ARBA00004323"/>
    </source>
</evidence>
<evidence type="ECO:0000313" key="9">
    <source>
        <dbReference type="Proteomes" id="UP000678393"/>
    </source>
</evidence>
<dbReference type="InterPro" id="IPR051292">
    <property type="entry name" value="Xyl/GlcA_transferase"/>
</dbReference>